<name>A0A4Y2FTV0_ARAVE</name>
<evidence type="ECO:0000313" key="3">
    <source>
        <dbReference type="Proteomes" id="UP000499080"/>
    </source>
</evidence>
<gene>
    <name evidence="2" type="ORF">AVEN_126369_1</name>
</gene>
<feature type="signal peptide" evidence="1">
    <location>
        <begin position="1"/>
        <end position="27"/>
    </location>
</feature>
<reference evidence="2 3" key="1">
    <citation type="journal article" date="2019" name="Sci. Rep.">
        <title>Orb-weaving spider Araneus ventricosus genome elucidates the spidroin gene catalogue.</title>
        <authorList>
            <person name="Kono N."/>
            <person name="Nakamura H."/>
            <person name="Ohtoshi R."/>
            <person name="Moran D.A.P."/>
            <person name="Shinohara A."/>
            <person name="Yoshida Y."/>
            <person name="Fujiwara M."/>
            <person name="Mori M."/>
            <person name="Tomita M."/>
            <person name="Arakawa K."/>
        </authorList>
    </citation>
    <scope>NUCLEOTIDE SEQUENCE [LARGE SCALE GENOMIC DNA]</scope>
</reference>
<evidence type="ECO:0000313" key="2">
    <source>
        <dbReference type="EMBL" id="GBM44950.1"/>
    </source>
</evidence>
<keyword evidence="1" id="KW-0732">Signal</keyword>
<comment type="caution">
    <text evidence="2">The sequence shown here is derived from an EMBL/GenBank/DDBJ whole genome shotgun (WGS) entry which is preliminary data.</text>
</comment>
<dbReference type="EMBL" id="BGPR01001083">
    <property type="protein sequence ID" value="GBM44950.1"/>
    <property type="molecule type" value="Genomic_DNA"/>
</dbReference>
<proteinExistence type="predicted"/>
<accession>A0A4Y2FTV0</accession>
<evidence type="ECO:0000256" key="1">
    <source>
        <dbReference type="SAM" id="SignalP"/>
    </source>
</evidence>
<keyword evidence="3" id="KW-1185">Reference proteome</keyword>
<dbReference type="Proteomes" id="UP000499080">
    <property type="component" value="Unassembled WGS sequence"/>
</dbReference>
<feature type="chain" id="PRO_5021269078" evidence="1">
    <location>
        <begin position="28"/>
        <end position="103"/>
    </location>
</feature>
<dbReference type="AlphaFoldDB" id="A0A4Y2FTV0"/>
<organism evidence="2 3">
    <name type="scientific">Araneus ventricosus</name>
    <name type="common">Orbweaver spider</name>
    <name type="synonym">Epeira ventricosa</name>
    <dbReference type="NCBI Taxonomy" id="182803"/>
    <lineage>
        <taxon>Eukaryota</taxon>
        <taxon>Metazoa</taxon>
        <taxon>Ecdysozoa</taxon>
        <taxon>Arthropoda</taxon>
        <taxon>Chelicerata</taxon>
        <taxon>Arachnida</taxon>
        <taxon>Araneae</taxon>
        <taxon>Araneomorphae</taxon>
        <taxon>Entelegynae</taxon>
        <taxon>Araneoidea</taxon>
        <taxon>Araneidae</taxon>
        <taxon>Araneus</taxon>
    </lineage>
</organism>
<sequence>MLLFTSALMTALPAFNFVVMLPSFTSSHGVGFPMGDEYDISRIAKCGYLSTSTIFSLLDAQGASLFIIPFGACQNYHSHVFGQEVDCFVFTLETTVITAATIN</sequence>
<protein>
    <submittedName>
        <fullName evidence="2">Uncharacterized protein</fullName>
    </submittedName>
</protein>